<reference evidence="3" key="1">
    <citation type="journal article" date="2017" name="bioRxiv">
        <title>Comparative analysis of the genomes of Stylophora pistillata and Acropora digitifera provides evidence for extensive differences between species of corals.</title>
        <authorList>
            <person name="Voolstra C.R."/>
            <person name="Li Y."/>
            <person name="Liew Y.J."/>
            <person name="Baumgarten S."/>
            <person name="Zoccola D."/>
            <person name="Flot J.-F."/>
            <person name="Tambutte S."/>
            <person name="Allemand D."/>
            <person name="Aranda M."/>
        </authorList>
    </citation>
    <scope>NUCLEOTIDE SEQUENCE [LARGE SCALE GENOMIC DNA]</scope>
</reference>
<evidence type="ECO:0000313" key="2">
    <source>
        <dbReference type="EMBL" id="PFX32309.1"/>
    </source>
</evidence>
<feature type="region of interest" description="Disordered" evidence="1">
    <location>
        <begin position="67"/>
        <end position="90"/>
    </location>
</feature>
<name>A0A2B4ST83_STYPI</name>
<keyword evidence="3" id="KW-1185">Reference proteome</keyword>
<proteinExistence type="predicted"/>
<dbReference type="Proteomes" id="UP000225706">
    <property type="component" value="Unassembled WGS sequence"/>
</dbReference>
<evidence type="ECO:0000313" key="3">
    <source>
        <dbReference type="Proteomes" id="UP000225706"/>
    </source>
</evidence>
<accession>A0A2B4ST83</accession>
<gene>
    <name evidence="2" type="ORF">AWC38_SpisGene2897</name>
</gene>
<dbReference type="AlphaFoldDB" id="A0A2B4ST83"/>
<evidence type="ECO:0000256" key="1">
    <source>
        <dbReference type="SAM" id="MobiDB-lite"/>
    </source>
</evidence>
<feature type="compositionally biased region" description="Pro residues" evidence="1">
    <location>
        <begin position="81"/>
        <end position="90"/>
    </location>
</feature>
<sequence length="90" mass="10393">MTSLITPQNLLELNEVRLLISWSFFNHQGTVFGFMHFRLRLTFVEGDTGVILVITMELFVLFRISDGRNRNNQGPGVHHQPLPPYIPDEL</sequence>
<comment type="caution">
    <text evidence="2">The sequence shown here is derived from an EMBL/GenBank/DDBJ whole genome shotgun (WGS) entry which is preliminary data.</text>
</comment>
<dbReference type="EMBL" id="LSMT01000025">
    <property type="protein sequence ID" value="PFX32309.1"/>
    <property type="molecule type" value="Genomic_DNA"/>
</dbReference>
<protein>
    <submittedName>
        <fullName evidence="2">Uncharacterized protein</fullName>
    </submittedName>
</protein>
<organism evidence="2 3">
    <name type="scientific">Stylophora pistillata</name>
    <name type="common">Smooth cauliflower coral</name>
    <dbReference type="NCBI Taxonomy" id="50429"/>
    <lineage>
        <taxon>Eukaryota</taxon>
        <taxon>Metazoa</taxon>
        <taxon>Cnidaria</taxon>
        <taxon>Anthozoa</taxon>
        <taxon>Hexacorallia</taxon>
        <taxon>Scleractinia</taxon>
        <taxon>Astrocoeniina</taxon>
        <taxon>Pocilloporidae</taxon>
        <taxon>Stylophora</taxon>
    </lineage>
</organism>